<gene>
    <name evidence="4" type="ORF">OLEA9_A076684</name>
</gene>
<organism evidence="4 5">
    <name type="scientific">Olea europaea subsp. europaea</name>
    <dbReference type="NCBI Taxonomy" id="158383"/>
    <lineage>
        <taxon>Eukaryota</taxon>
        <taxon>Viridiplantae</taxon>
        <taxon>Streptophyta</taxon>
        <taxon>Embryophyta</taxon>
        <taxon>Tracheophyta</taxon>
        <taxon>Spermatophyta</taxon>
        <taxon>Magnoliopsida</taxon>
        <taxon>eudicotyledons</taxon>
        <taxon>Gunneridae</taxon>
        <taxon>Pentapetalae</taxon>
        <taxon>asterids</taxon>
        <taxon>lamiids</taxon>
        <taxon>Lamiales</taxon>
        <taxon>Oleaceae</taxon>
        <taxon>Oleeae</taxon>
        <taxon>Olea</taxon>
    </lineage>
</organism>
<keyword evidence="1" id="KW-0479">Metal-binding</keyword>
<dbReference type="InterPro" id="IPR013083">
    <property type="entry name" value="Znf_RING/FYVE/PHD"/>
</dbReference>
<dbReference type="Gramene" id="OE9A076684T1">
    <property type="protein sequence ID" value="OE9A076684C1"/>
    <property type="gene ID" value="OE9A076684"/>
</dbReference>
<evidence type="ECO:0000256" key="2">
    <source>
        <dbReference type="SAM" id="MobiDB-lite"/>
    </source>
</evidence>
<evidence type="ECO:0000313" key="5">
    <source>
        <dbReference type="Proteomes" id="UP000594638"/>
    </source>
</evidence>
<evidence type="ECO:0000259" key="3">
    <source>
        <dbReference type="PROSITE" id="PS50089"/>
    </source>
</evidence>
<dbReference type="PROSITE" id="PS50089">
    <property type="entry name" value="ZF_RING_2"/>
    <property type="match status" value="1"/>
</dbReference>
<dbReference type="OrthoDB" id="908640at2759"/>
<feature type="region of interest" description="Disordered" evidence="2">
    <location>
        <begin position="124"/>
        <end position="163"/>
    </location>
</feature>
<keyword evidence="1" id="KW-0863">Zinc-finger</keyword>
<accession>A0A8S0R842</accession>
<dbReference type="GO" id="GO:0008270">
    <property type="term" value="F:zinc ion binding"/>
    <property type="evidence" value="ECO:0007669"/>
    <property type="project" value="UniProtKB-KW"/>
</dbReference>
<name>A0A8S0R842_OLEEU</name>
<proteinExistence type="predicted"/>
<feature type="compositionally biased region" description="Polar residues" evidence="2">
    <location>
        <begin position="137"/>
        <end position="146"/>
    </location>
</feature>
<dbReference type="EMBL" id="CACTIH010002238">
    <property type="protein sequence ID" value="CAA2975174.1"/>
    <property type="molecule type" value="Genomic_DNA"/>
</dbReference>
<dbReference type="Gene3D" id="3.30.40.10">
    <property type="entry name" value="Zinc/RING finger domain, C3HC4 (zinc finger)"/>
    <property type="match status" value="1"/>
</dbReference>
<keyword evidence="1" id="KW-0862">Zinc</keyword>
<evidence type="ECO:0000313" key="4">
    <source>
        <dbReference type="EMBL" id="CAA2975174.1"/>
    </source>
</evidence>
<comment type="caution">
    <text evidence="4">The sequence shown here is derived from an EMBL/GenBank/DDBJ whole genome shotgun (WGS) entry which is preliminary data.</text>
</comment>
<dbReference type="AlphaFoldDB" id="A0A8S0R842"/>
<dbReference type="Proteomes" id="UP000594638">
    <property type="component" value="Unassembled WGS sequence"/>
</dbReference>
<protein>
    <submittedName>
        <fullName evidence="4">Uncharacterized protein LOC111372083</fullName>
    </submittedName>
</protein>
<keyword evidence="5" id="KW-1185">Reference proteome</keyword>
<dbReference type="SUPFAM" id="SSF57850">
    <property type="entry name" value="RING/U-box"/>
    <property type="match status" value="1"/>
</dbReference>
<sequence length="377" mass="41093">MLSSFFMYQLYSSVGSFLTLGIGGNAETMSSSNFRIQDATSKLEGTLSFQHNSQGDLAVSPLPCSSTSIVHPDYTSVTALTSESSKPTLFSRQPISDKKHNYFTLSSMNGSSDSSLNSHLLRHQGSSTKHAQLGKLNPQSEGSSRRTPVINHFPSTLNVKPMGKQIPLSEDRTIQVTDRGPFPVRAQPSKLHQTQNYGSVGYPQKAVVVPLANGPSQVRLPVCRLSNTTAQVIPVPKVGIESQASKVSIIRRDGNFLSVPLSQCKRMIPQPPRPPSVPYQQHCIPAPVSVRPPLPASSFHIKWQGFVEPPKTLKQKCYICKRDLSFTAEGPVHQPAVPPFVAVLPCGHTFHDHCLQSITPQDQRTNPPCIPCAIGET</sequence>
<dbReference type="PANTHER" id="PTHR31150:SF19">
    <property type="entry name" value="RING-TYPE DOMAIN-CONTAINING PROTEIN"/>
    <property type="match status" value="1"/>
</dbReference>
<evidence type="ECO:0000256" key="1">
    <source>
        <dbReference type="PROSITE-ProRule" id="PRU00175"/>
    </source>
</evidence>
<dbReference type="PANTHER" id="PTHR31150">
    <property type="entry name" value="EXPRESSED PROTEIN"/>
    <property type="match status" value="1"/>
</dbReference>
<dbReference type="InterPro" id="IPR001841">
    <property type="entry name" value="Znf_RING"/>
</dbReference>
<feature type="domain" description="RING-type" evidence="3">
    <location>
        <begin position="317"/>
        <end position="372"/>
    </location>
</feature>
<reference evidence="4 5" key="1">
    <citation type="submission" date="2019-12" db="EMBL/GenBank/DDBJ databases">
        <authorList>
            <person name="Alioto T."/>
            <person name="Alioto T."/>
            <person name="Gomez Garrido J."/>
        </authorList>
    </citation>
    <scope>NUCLEOTIDE SEQUENCE [LARGE SCALE GENOMIC DNA]</scope>
</reference>